<dbReference type="Gene3D" id="3.30.450.180">
    <property type="match status" value="1"/>
</dbReference>
<proteinExistence type="predicted"/>
<dbReference type="InterPro" id="IPR041413">
    <property type="entry name" value="MLTR_LBD"/>
</dbReference>
<name>A0A3M0CIL6_9PROT</name>
<dbReference type="AlphaFoldDB" id="A0A3M0CIL6"/>
<dbReference type="Pfam" id="PF13560">
    <property type="entry name" value="HTH_31"/>
    <property type="match status" value="1"/>
</dbReference>
<feature type="domain" description="HTH cro/C1-type" evidence="1">
    <location>
        <begin position="8"/>
        <end position="61"/>
    </location>
</feature>
<dbReference type="SUPFAM" id="SSF47413">
    <property type="entry name" value="lambda repressor-like DNA-binding domains"/>
    <property type="match status" value="1"/>
</dbReference>
<sequence length="253" mass="27505">MATFGTILKTWRQRRRMSQMALALESNVSTRHVSFLETGKSAPSRDMVLRLAETLSVPGHVRNEWLLAAGFAPAFRQRALDEEELRPFRRAVTRLLDGHDPYPGWALDGGWRIVQANGAGESLLRHLGIEPGDSLVAAIVDDPTLGGALVNWEETVSHLAARLGAEARRRGDPDTAAAASRLKRTAGHAAHTAPVPAAFPTQILYREQVVSLVSVQALFNTAADLTLADLRIELFFPLDKASETVFEGGALSP</sequence>
<evidence type="ECO:0000313" key="3">
    <source>
        <dbReference type="Proteomes" id="UP000271227"/>
    </source>
</evidence>
<dbReference type="Gene3D" id="1.10.260.40">
    <property type="entry name" value="lambda repressor-like DNA-binding domains"/>
    <property type="match status" value="1"/>
</dbReference>
<dbReference type="SMART" id="SM00530">
    <property type="entry name" value="HTH_XRE"/>
    <property type="match status" value="1"/>
</dbReference>
<dbReference type="PANTHER" id="PTHR35010">
    <property type="entry name" value="BLL4672 PROTEIN-RELATED"/>
    <property type="match status" value="1"/>
</dbReference>
<keyword evidence="3" id="KW-1185">Reference proteome</keyword>
<evidence type="ECO:0000259" key="1">
    <source>
        <dbReference type="PROSITE" id="PS50943"/>
    </source>
</evidence>
<organism evidence="2 3">
    <name type="scientific">Eilatimonas milleporae</name>
    <dbReference type="NCBI Taxonomy" id="911205"/>
    <lineage>
        <taxon>Bacteria</taxon>
        <taxon>Pseudomonadati</taxon>
        <taxon>Pseudomonadota</taxon>
        <taxon>Alphaproteobacteria</taxon>
        <taxon>Kordiimonadales</taxon>
        <taxon>Kordiimonadaceae</taxon>
        <taxon>Eilatimonas</taxon>
    </lineage>
</organism>
<dbReference type="CDD" id="cd00093">
    <property type="entry name" value="HTH_XRE"/>
    <property type="match status" value="1"/>
</dbReference>
<dbReference type="PROSITE" id="PS50943">
    <property type="entry name" value="HTH_CROC1"/>
    <property type="match status" value="1"/>
</dbReference>
<dbReference type="Proteomes" id="UP000271227">
    <property type="component" value="Unassembled WGS sequence"/>
</dbReference>
<dbReference type="PANTHER" id="PTHR35010:SF4">
    <property type="entry name" value="BLL5781 PROTEIN"/>
    <property type="match status" value="1"/>
</dbReference>
<dbReference type="InterPro" id="IPR001387">
    <property type="entry name" value="Cro/C1-type_HTH"/>
</dbReference>
<accession>A0A3M0CIL6</accession>
<dbReference type="EMBL" id="REFR01000010">
    <property type="protein sequence ID" value="RMB08695.1"/>
    <property type="molecule type" value="Genomic_DNA"/>
</dbReference>
<dbReference type="InParanoid" id="A0A3M0CIL6"/>
<dbReference type="Pfam" id="PF17765">
    <property type="entry name" value="MLTR_LBD"/>
    <property type="match status" value="1"/>
</dbReference>
<dbReference type="GO" id="GO:0003677">
    <property type="term" value="F:DNA binding"/>
    <property type="evidence" value="ECO:0007669"/>
    <property type="project" value="InterPro"/>
</dbReference>
<comment type="caution">
    <text evidence="2">The sequence shown here is derived from an EMBL/GenBank/DDBJ whole genome shotgun (WGS) entry which is preliminary data.</text>
</comment>
<evidence type="ECO:0000313" key="2">
    <source>
        <dbReference type="EMBL" id="RMB08695.1"/>
    </source>
</evidence>
<dbReference type="InterPro" id="IPR010982">
    <property type="entry name" value="Lambda_DNA-bd_dom_sf"/>
</dbReference>
<gene>
    <name evidence="2" type="ORF">BXY39_1332</name>
</gene>
<protein>
    <submittedName>
        <fullName evidence="2">Helix-turn-helix protein</fullName>
    </submittedName>
</protein>
<dbReference type="RefSeq" id="WP_170163675.1">
    <property type="nucleotide sequence ID" value="NZ_REFR01000010.1"/>
</dbReference>
<reference evidence="2 3" key="1">
    <citation type="submission" date="2018-10" db="EMBL/GenBank/DDBJ databases">
        <title>Genomic Encyclopedia of Archaeal and Bacterial Type Strains, Phase II (KMG-II): from individual species to whole genera.</title>
        <authorList>
            <person name="Goeker M."/>
        </authorList>
    </citation>
    <scope>NUCLEOTIDE SEQUENCE [LARGE SCALE GENOMIC DNA]</scope>
    <source>
        <strain evidence="2 3">DSM 25217</strain>
    </source>
</reference>